<dbReference type="Pfam" id="PF17892">
    <property type="entry name" value="Cadherin_5"/>
    <property type="match status" value="4"/>
</dbReference>
<dbReference type="Pfam" id="PF13313">
    <property type="entry name" value="DUF4082"/>
    <property type="match status" value="4"/>
</dbReference>
<dbReference type="Gene3D" id="2.60.40.3440">
    <property type="match status" value="3"/>
</dbReference>
<feature type="domain" description="N,N-dimethylformamidase beta subunit-like C-terminal" evidence="4">
    <location>
        <begin position="215"/>
        <end position="632"/>
    </location>
</feature>
<feature type="domain" description="DUF4082" evidence="2">
    <location>
        <begin position="788"/>
        <end position="929"/>
    </location>
</feature>
<accession>A0A371XH06</accession>
<feature type="domain" description="Cadherin-like" evidence="3">
    <location>
        <begin position="938"/>
        <end position="1034"/>
    </location>
</feature>
<dbReference type="NCBIfam" id="NF012211">
    <property type="entry name" value="tand_rpt_95"/>
    <property type="match status" value="4"/>
</dbReference>
<keyword evidence="6" id="KW-1185">Reference proteome</keyword>
<sequence length="1821" mass="189841">MQKIGKRQLINKRAAEKGDKADKVFRYAGQQGDVTQQDGVQAGIWTVAQTTTSQAEATTAVTTSGQQAVRTFTVDSATFATVDGPSASQTSSSSSEAGGSSTLDLGSAFNALSSSTDASAADTFSTSASATIAPRTTSLNTLSAPAAAPAAAGLTALAATPNKIVLENQKQGNPQSEWAVQGDGDPSIQGFATQISTNVGGTVDFKIATDSKDYRIEIYRMGYYGGDGARKVATIDKNLTTAQVQPHPIVDYTTGLIDCSNWSVSASWAIPSDATSGIYFAKLVREDGGGSNGGASMIPFIVREDGSTSNIVFQTSDTTWQAYNAWGGASLYEGDLPVDPNNMIGWVPPNCNCSINAIGKATAVSYNRPFVTQTSAMGGTWDFVFGPEMAAVNWLEQNGYDVSYISGVDTTRNGAQLLNHEAFLSVGHDEYWSAEQRANVENARDSGVNLAFWSGNEVYWKVRWETDAAGNAYRTMVSYKETWGVREDPSNISTGTWRDPRYSDPGQEPENSLTGTMFTVDSYRADTITVPYEMSNFRFWRDTSVADLQQGQTYSLVKNLLGYEWDSDVENGYRPAGLINMSLSTVSVESYLRDYGTQIGSNTVDHSLTMYRAESGALVFGAGTVFWSWGLSDAHLGTPTPTDPNVQQAMVNMFADMGIQPMTLQASLVLATQSTDFVKPTSTITSPIIGASFVEGQKVTITGTATDTGGGIVAGVEVSLDGGQSWWKATGRENWTYNWVVQASGNYTIMSRAVDDSLNLETPGTGKTVTVALPTTSSLWSLASKPTTQQATVLDKDSVELGVKFKSSTSGQVTAIRFYKGFYNIGEHTVSLWTADGQLLARGVSTGESLDGWQQVNFATPVTIAANTSYVASYHTNGYYSATNGTFTNAYSNGPLSVEANGAVYVYGSTPTFPTLSPFTTFTGDNYWVDVVFQPSTTNTAPVAVNDSGFSTTQGNALTLAFAALTGNDTDANGDALSITGVSDAVNGTVAINSQNGTVVFTPTAGYTGAASFKYTISDGRGGTSTAMVSLAVNTLPTGVSLFAPGATPTGSAFNDGTGVELGMRFATSASGTISGLKFYKAAGDTGTHTGSIWKADGTLLGRLTFSNETASGWQTAGFANAINIVAGEQYIVSYHSNGRYYATSGYFNSATTSGPLTAPASVNGAGNGLYVYGNTSALPTQTYQAANYWVDVLFNQSAVANSAPVATNDTGYSTTFNTALAVGAAALLANDTDVDGDVLSITGVDQAVNGTVSYNTTTKIVTFTPTTGYSGAASFRYTVSDGKGGTAMATVSLTVNTPTNTAPTANNDSGYTTIQNTALTLAASTLLANDNDPDGDVLSITGADLAVNGTVAYNSTTKAVTFTPTTGYTGAASFRYSISDGRGGTSSATVSFSVAAPAQTVSLLNNGTPSQPSVNDPSGVELGMRFTVSAAGTITGIKYYKGVNDTGTHIGSLWTSGGTLLTSGTFSNETASGWQTLTFTQPVAVAAGTTLVVSYHSNGNYAVTPNYFTSTITNGPLSATGGNNGVYAYGNSSLFPTNSYQASNYWVDVTFQNATGNAPPVAVNDTGFTTAFNTAKVIQASQLLANDTDSNGDTLNITGVSNAVNGTVAYNSTTKAVTFTPTTGYSGAASFSYAISDGNGGTSSANVSLTVNSGAVAPTQSVFTASDTPTTANVIDGPVQLGMKFQTNAAGWITGFSFYKGTSNTGTHTANLWTASGALLGSATFTNETASGWQYVELAQQVAVTANTTYVVSYNANSAYSATSNFFSTSRENQNLTALSSAVSGGNGVYSYGTGALFPTSTYNSTNYYVDVAFRPQLAA</sequence>
<dbReference type="Proteomes" id="UP000262379">
    <property type="component" value="Unassembled WGS sequence"/>
</dbReference>
<feature type="domain" description="DUF4082" evidence="2">
    <location>
        <begin position="1047"/>
        <end position="1191"/>
    </location>
</feature>
<evidence type="ECO:0000256" key="1">
    <source>
        <dbReference type="SAM" id="MobiDB-lite"/>
    </source>
</evidence>
<organism evidence="5 6">
    <name type="scientific">Mesorhizobium denitrificans</name>
    <dbReference type="NCBI Taxonomy" id="2294114"/>
    <lineage>
        <taxon>Bacteria</taxon>
        <taxon>Pseudomonadati</taxon>
        <taxon>Pseudomonadota</taxon>
        <taxon>Alphaproteobacteria</taxon>
        <taxon>Hyphomicrobiales</taxon>
        <taxon>Phyllobacteriaceae</taxon>
        <taxon>Mesorhizobium</taxon>
    </lineage>
</organism>
<dbReference type="RefSeq" id="WP_116622934.1">
    <property type="nucleotide sequence ID" value="NZ_QURN01000004.1"/>
</dbReference>
<feature type="region of interest" description="Disordered" evidence="1">
    <location>
        <begin position="81"/>
        <end position="100"/>
    </location>
</feature>
<evidence type="ECO:0000259" key="2">
    <source>
        <dbReference type="Pfam" id="PF13313"/>
    </source>
</evidence>
<evidence type="ECO:0000259" key="4">
    <source>
        <dbReference type="Pfam" id="PF20254"/>
    </source>
</evidence>
<feature type="domain" description="Cadherin-like" evidence="3">
    <location>
        <begin position="1300"/>
        <end position="1395"/>
    </location>
</feature>
<feature type="domain" description="Cadherin-like" evidence="3">
    <location>
        <begin position="1558"/>
        <end position="1653"/>
    </location>
</feature>
<dbReference type="Gene3D" id="2.60.40.2810">
    <property type="match status" value="1"/>
</dbReference>
<dbReference type="InterPro" id="IPR014756">
    <property type="entry name" value="Ig_E-set"/>
</dbReference>
<feature type="region of interest" description="Disordered" evidence="1">
    <location>
        <begin position="490"/>
        <end position="514"/>
    </location>
</feature>
<dbReference type="SUPFAM" id="SSF81296">
    <property type="entry name" value="E set domains"/>
    <property type="match status" value="1"/>
</dbReference>
<comment type="caution">
    <text evidence="5">The sequence shown here is derived from an EMBL/GenBank/DDBJ whole genome shotgun (WGS) entry which is preliminary data.</text>
</comment>
<dbReference type="Gene3D" id="2.60.40.650">
    <property type="match status" value="1"/>
</dbReference>
<dbReference type="InterPro" id="IPR041690">
    <property type="entry name" value="Cadherin_5"/>
</dbReference>
<dbReference type="EMBL" id="QURN01000004">
    <property type="protein sequence ID" value="RFC68498.1"/>
    <property type="molecule type" value="Genomic_DNA"/>
</dbReference>
<feature type="compositionally biased region" description="Low complexity" evidence="1">
    <location>
        <begin position="86"/>
        <end position="100"/>
    </location>
</feature>
<feature type="domain" description="DUF4082" evidence="2">
    <location>
        <begin position="1409"/>
        <end position="1548"/>
    </location>
</feature>
<evidence type="ECO:0000313" key="6">
    <source>
        <dbReference type="Proteomes" id="UP000262379"/>
    </source>
</evidence>
<dbReference type="InterPro" id="IPR046540">
    <property type="entry name" value="DMFA2_C"/>
</dbReference>
<feature type="domain" description="DUF4082" evidence="2">
    <location>
        <begin position="1669"/>
        <end position="1811"/>
    </location>
</feature>
<evidence type="ECO:0000259" key="3">
    <source>
        <dbReference type="Pfam" id="PF17892"/>
    </source>
</evidence>
<dbReference type="Pfam" id="PF17957">
    <property type="entry name" value="Big_7"/>
    <property type="match status" value="1"/>
</dbReference>
<dbReference type="Pfam" id="PF20254">
    <property type="entry name" value="DMFA2_C"/>
    <property type="match status" value="1"/>
</dbReference>
<name>A0A371XH06_9HYPH</name>
<evidence type="ECO:0000313" key="5">
    <source>
        <dbReference type="EMBL" id="RFC68498.1"/>
    </source>
</evidence>
<feature type="domain" description="Cadherin-like" evidence="3">
    <location>
        <begin position="1202"/>
        <end position="1297"/>
    </location>
</feature>
<dbReference type="InterPro" id="IPR025141">
    <property type="entry name" value="DUF4082"/>
</dbReference>
<reference evidence="6" key="1">
    <citation type="submission" date="2018-08" db="EMBL/GenBank/DDBJ databases">
        <authorList>
            <person name="Im W.T."/>
        </authorList>
    </citation>
    <scope>NUCLEOTIDE SEQUENCE [LARGE SCALE GENOMIC DNA]</scope>
    <source>
        <strain evidence="6">LA-28</strain>
    </source>
</reference>
<gene>
    <name evidence="5" type="ORF">DY251_05880</name>
</gene>
<proteinExistence type="predicted"/>
<protein>
    <submittedName>
        <fullName evidence="5">DUF4082 domain-containing protein</fullName>
    </submittedName>
</protein>